<dbReference type="EMBL" id="BAWO01000047">
    <property type="protein sequence ID" value="GAJ40602.1"/>
    <property type="molecule type" value="Genomic_DNA"/>
</dbReference>
<comment type="caution">
    <text evidence="8">The sequence shown here is derived from an EMBL/GenBank/DDBJ whole genome shotgun (WGS) entry which is preliminary data.</text>
</comment>
<evidence type="ECO:0000256" key="6">
    <source>
        <dbReference type="SAM" id="Phobius"/>
    </source>
</evidence>
<feature type="transmembrane region" description="Helical" evidence="6">
    <location>
        <begin position="172"/>
        <end position="193"/>
    </location>
</feature>
<dbReference type="RefSeq" id="WP_017437619.1">
    <property type="nucleotide sequence ID" value="NZ_BAWO01000047.1"/>
</dbReference>
<dbReference type="OrthoDB" id="9806718at2"/>
<dbReference type="AlphaFoldDB" id="A0A023DH71"/>
<dbReference type="Pfam" id="PF00892">
    <property type="entry name" value="EamA"/>
    <property type="match status" value="2"/>
</dbReference>
<evidence type="ECO:0000256" key="3">
    <source>
        <dbReference type="ARBA" id="ARBA00022692"/>
    </source>
</evidence>
<protein>
    <recommendedName>
        <fullName evidence="7">EamA domain-containing protein</fullName>
    </recommendedName>
</protein>
<evidence type="ECO:0000256" key="1">
    <source>
        <dbReference type="ARBA" id="ARBA00004127"/>
    </source>
</evidence>
<evidence type="ECO:0000256" key="5">
    <source>
        <dbReference type="ARBA" id="ARBA00023136"/>
    </source>
</evidence>
<feature type="transmembrane region" description="Helical" evidence="6">
    <location>
        <begin position="35"/>
        <end position="51"/>
    </location>
</feature>
<dbReference type="GO" id="GO:0016020">
    <property type="term" value="C:membrane"/>
    <property type="evidence" value="ECO:0007669"/>
    <property type="project" value="UniProtKB-SubCell"/>
</dbReference>
<accession>A0A023DH71</accession>
<feature type="transmembrane region" description="Helical" evidence="6">
    <location>
        <begin position="6"/>
        <end position="23"/>
    </location>
</feature>
<feature type="transmembrane region" description="Helical" evidence="6">
    <location>
        <begin position="231"/>
        <end position="252"/>
    </location>
</feature>
<feature type="domain" description="EamA" evidence="7">
    <location>
        <begin position="2"/>
        <end position="132"/>
    </location>
</feature>
<evidence type="ECO:0000313" key="8">
    <source>
        <dbReference type="EMBL" id="GAJ40602.1"/>
    </source>
</evidence>
<dbReference type="InterPro" id="IPR050638">
    <property type="entry name" value="AA-Vitamin_Transporters"/>
</dbReference>
<evidence type="ECO:0000256" key="4">
    <source>
        <dbReference type="ARBA" id="ARBA00022989"/>
    </source>
</evidence>
<proteinExistence type="inferred from homology"/>
<name>A0A023DH71_9BACL</name>
<sequence>MWLAAAVMTAVCFGINNTLFKWSTRHSMSKQHIQFYFYMVAFGIMALYGWMTKSLHPSATSMMLGALIGICNATGNMQMSGAFEKGPASLTAPLVAVNAIFPVLAAGMIFGEHIPLLHWIGILCMLCSAAIIQYTPKVEKGNHEYIPWLFHIAMAIVSFGIVGILMKWCSVIGIGSLDLLTAMYGGGGLYLYWSCRKTIVHKREFRVGATVAFFSVIGFSCYFYALTTGVASIVFPVVSLNCLIVVFLGCYLFKERLKAYQLIGIATALCGLILTKL</sequence>
<dbReference type="PANTHER" id="PTHR32322:SF2">
    <property type="entry name" value="EAMA DOMAIN-CONTAINING PROTEIN"/>
    <property type="match status" value="1"/>
</dbReference>
<feature type="transmembrane region" description="Helical" evidence="6">
    <location>
        <begin position="146"/>
        <end position="166"/>
    </location>
</feature>
<dbReference type="InterPro" id="IPR000620">
    <property type="entry name" value="EamA_dom"/>
</dbReference>
<gene>
    <name evidence="8" type="ORF">GCA01S_047_00250</name>
</gene>
<dbReference type="SUPFAM" id="SSF103481">
    <property type="entry name" value="Multidrug resistance efflux transporter EmrE"/>
    <property type="match status" value="2"/>
</dbReference>
<feature type="transmembrane region" description="Helical" evidence="6">
    <location>
        <begin position="205"/>
        <end position="225"/>
    </location>
</feature>
<dbReference type="Proteomes" id="UP000023561">
    <property type="component" value="Unassembled WGS sequence"/>
</dbReference>
<feature type="transmembrane region" description="Helical" evidence="6">
    <location>
        <begin position="87"/>
        <end position="110"/>
    </location>
</feature>
<dbReference type="Gene3D" id="1.10.3730.20">
    <property type="match status" value="1"/>
</dbReference>
<feature type="transmembrane region" description="Helical" evidence="6">
    <location>
        <begin position="57"/>
        <end position="75"/>
    </location>
</feature>
<dbReference type="InterPro" id="IPR037185">
    <property type="entry name" value="EmrE-like"/>
</dbReference>
<organism evidence="8 9">
    <name type="scientific">Parageobacillus caldoxylosilyticus NBRC 107762</name>
    <dbReference type="NCBI Taxonomy" id="1220594"/>
    <lineage>
        <taxon>Bacteria</taxon>
        <taxon>Bacillati</taxon>
        <taxon>Bacillota</taxon>
        <taxon>Bacilli</taxon>
        <taxon>Bacillales</taxon>
        <taxon>Anoxybacillaceae</taxon>
        <taxon>Saccharococcus</taxon>
    </lineage>
</organism>
<dbReference type="PANTHER" id="PTHR32322">
    <property type="entry name" value="INNER MEMBRANE TRANSPORTER"/>
    <property type="match status" value="1"/>
</dbReference>
<keyword evidence="5 6" id="KW-0472">Membrane</keyword>
<keyword evidence="3 6" id="KW-0812">Transmembrane</keyword>
<keyword evidence="9" id="KW-1185">Reference proteome</keyword>
<feature type="transmembrane region" description="Helical" evidence="6">
    <location>
        <begin position="116"/>
        <end position="134"/>
    </location>
</feature>
<feature type="domain" description="EamA" evidence="7">
    <location>
        <begin position="148"/>
        <end position="275"/>
    </location>
</feature>
<evidence type="ECO:0000259" key="7">
    <source>
        <dbReference type="Pfam" id="PF00892"/>
    </source>
</evidence>
<keyword evidence="4 6" id="KW-1133">Transmembrane helix</keyword>
<comment type="subcellular location">
    <subcellularLocation>
        <location evidence="1">Endomembrane system</location>
        <topology evidence="1">Multi-pass membrane protein</topology>
    </subcellularLocation>
</comment>
<evidence type="ECO:0000256" key="2">
    <source>
        <dbReference type="ARBA" id="ARBA00007362"/>
    </source>
</evidence>
<reference evidence="8 9" key="1">
    <citation type="submission" date="2014-04" db="EMBL/GenBank/DDBJ databases">
        <title>Whole genome shotgun sequence of Geobacillus caldoxylosilyticus NBRC 107762.</title>
        <authorList>
            <person name="Hosoyama A."/>
            <person name="Hosoyama Y."/>
            <person name="Katano-Makiyama Y."/>
            <person name="Tsuchikane K."/>
            <person name="Ohji S."/>
            <person name="Ichikawa N."/>
            <person name="Yamazoe A."/>
            <person name="Fujita N."/>
        </authorList>
    </citation>
    <scope>NUCLEOTIDE SEQUENCE [LARGE SCALE GENOMIC DNA]</scope>
    <source>
        <strain evidence="8 9">NBRC 107762</strain>
    </source>
</reference>
<comment type="similarity">
    <text evidence="2">Belongs to the EamA transporter family.</text>
</comment>
<evidence type="ECO:0000313" key="9">
    <source>
        <dbReference type="Proteomes" id="UP000023561"/>
    </source>
</evidence>